<evidence type="ECO:0000313" key="5">
    <source>
        <dbReference type="Proteomes" id="UP001188597"/>
    </source>
</evidence>
<evidence type="ECO:0000256" key="1">
    <source>
        <dbReference type="ARBA" id="ARBA00004123"/>
    </source>
</evidence>
<evidence type="ECO:0000259" key="3">
    <source>
        <dbReference type="PROSITE" id="PS51382"/>
    </source>
</evidence>
<dbReference type="GO" id="GO:0016036">
    <property type="term" value="P:cellular response to phosphate starvation"/>
    <property type="evidence" value="ECO:0007669"/>
    <property type="project" value="InterPro"/>
</dbReference>
<name>A0AA88VYE7_9ASTE</name>
<accession>A0AA88VYE7</accession>
<dbReference type="PANTHER" id="PTHR45978">
    <property type="entry name" value="SPX DOMAIN-CONTAINING PROTEIN 3"/>
    <property type="match status" value="1"/>
</dbReference>
<keyword evidence="2" id="KW-0539">Nucleus</keyword>
<dbReference type="GO" id="GO:0005634">
    <property type="term" value="C:nucleus"/>
    <property type="evidence" value="ECO:0007669"/>
    <property type="project" value="UniProtKB-SubCell"/>
</dbReference>
<sequence>MKFGKDLRNEITEKLPEWEGEFISYKDLKKQLNLIAPWHNEESKRPRKRPKIATDDCVITEEQNTNLTGEETGFIQLLRDELEKINSFFDDKEEEYVIRLKELRDEVAVLEGSGGNATRVLLYVASSNSNRIAEDSQVAKEEDGQLRSLAIHAEGSAAAILRH</sequence>
<dbReference type="AlphaFoldDB" id="A0AA88VYE7"/>
<evidence type="ECO:0000313" key="4">
    <source>
        <dbReference type="EMBL" id="KAK3016690.1"/>
    </source>
</evidence>
<evidence type="ECO:0000256" key="2">
    <source>
        <dbReference type="ARBA" id="ARBA00023242"/>
    </source>
</evidence>
<comment type="caution">
    <text evidence="4">The sequence shown here is derived from an EMBL/GenBank/DDBJ whole genome shotgun (WGS) entry which is preliminary data.</text>
</comment>
<dbReference type="PANTHER" id="PTHR45978:SF5">
    <property type="entry name" value="SPX DOMAIN-CONTAINING PROTEIN 2"/>
    <property type="match status" value="1"/>
</dbReference>
<dbReference type="InterPro" id="IPR004331">
    <property type="entry name" value="SPX_dom"/>
</dbReference>
<proteinExistence type="predicted"/>
<dbReference type="Pfam" id="PF03105">
    <property type="entry name" value="SPX"/>
    <property type="match status" value="2"/>
</dbReference>
<dbReference type="EMBL" id="JAVXUP010001052">
    <property type="protein sequence ID" value="KAK3016690.1"/>
    <property type="molecule type" value="Genomic_DNA"/>
</dbReference>
<gene>
    <name evidence="4" type="ORF">RJ639_007095</name>
</gene>
<reference evidence="4" key="1">
    <citation type="submission" date="2022-12" db="EMBL/GenBank/DDBJ databases">
        <title>Draft genome assemblies for two species of Escallonia (Escalloniales).</title>
        <authorList>
            <person name="Chanderbali A."/>
            <person name="Dervinis C."/>
            <person name="Anghel I."/>
            <person name="Soltis D."/>
            <person name="Soltis P."/>
            <person name="Zapata F."/>
        </authorList>
    </citation>
    <scope>NUCLEOTIDE SEQUENCE</scope>
    <source>
        <strain evidence="4">UCBG64.0493</strain>
        <tissue evidence="4">Leaf</tissue>
    </source>
</reference>
<dbReference type="InterPro" id="IPR031142">
    <property type="entry name" value="SPX_prot"/>
</dbReference>
<dbReference type="Proteomes" id="UP001188597">
    <property type="component" value="Unassembled WGS sequence"/>
</dbReference>
<organism evidence="4 5">
    <name type="scientific">Escallonia herrerae</name>
    <dbReference type="NCBI Taxonomy" id="1293975"/>
    <lineage>
        <taxon>Eukaryota</taxon>
        <taxon>Viridiplantae</taxon>
        <taxon>Streptophyta</taxon>
        <taxon>Embryophyta</taxon>
        <taxon>Tracheophyta</taxon>
        <taxon>Spermatophyta</taxon>
        <taxon>Magnoliopsida</taxon>
        <taxon>eudicotyledons</taxon>
        <taxon>Gunneridae</taxon>
        <taxon>Pentapetalae</taxon>
        <taxon>asterids</taxon>
        <taxon>campanulids</taxon>
        <taxon>Escalloniales</taxon>
        <taxon>Escalloniaceae</taxon>
        <taxon>Escallonia</taxon>
    </lineage>
</organism>
<comment type="subcellular location">
    <subcellularLocation>
        <location evidence="1">Nucleus</location>
    </subcellularLocation>
</comment>
<feature type="domain" description="SPX" evidence="3">
    <location>
        <begin position="1"/>
        <end position="163"/>
    </location>
</feature>
<protein>
    <recommendedName>
        <fullName evidence="3">SPX domain-containing protein</fullName>
    </recommendedName>
</protein>
<keyword evidence="5" id="KW-1185">Reference proteome</keyword>
<dbReference type="PROSITE" id="PS51382">
    <property type="entry name" value="SPX"/>
    <property type="match status" value="1"/>
</dbReference>